<protein>
    <submittedName>
        <fullName evidence="1">Uncharacterized protein</fullName>
    </submittedName>
</protein>
<proteinExistence type="predicted"/>
<keyword evidence="2" id="KW-1185">Reference proteome</keyword>
<dbReference type="KEGG" id="tped:TPE_1837"/>
<dbReference type="AlphaFoldDB" id="S6A4B8"/>
<gene>
    <name evidence="1" type="ORF">TPE_1837</name>
</gene>
<accession>S6A4B8</accession>
<dbReference type="EMBL" id="CP004120">
    <property type="protein sequence ID" value="AGT44311.1"/>
    <property type="molecule type" value="Genomic_DNA"/>
</dbReference>
<dbReference type="PATRIC" id="fig|1291379.3.peg.1811"/>
<organism evidence="1 2">
    <name type="scientific">Treponema pedis str. T A4</name>
    <dbReference type="NCBI Taxonomy" id="1291379"/>
    <lineage>
        <taxon>Bacteria</taxon>
        <taxon>Pseudomonadati</taxon>
        <taxon>Spirochaetota</taxon>
        <taxon>Spirochaetia</taxon>
        <taxon>Spirochaetales</taxon>
        <taxon>Treponemataceae</taxon>
        <taxon>Treponema</taxon>
    </lineage>
</organism>
<sequence>MYAFSFNIGATVFKTDLKNITCYKNLDYGKVLFFWYLSKGKSYKIDKSILHKYDNYNIYFNNFECYEISLSESYYVVFLSGN</sequence>
<dbReference type="STRING" id="1291379.TPE_1837"/>
<evidence type="ECO:0000313" key="2">
    <source>
        <dbReference type="Proteomes" id="UP000015620"/>
    </source>
</evidence>
<evidence type="ECO:0000313" key="1">
    <source>
        <dbReference type="EMBL" id="AGT44311.1"/>
    </source>
</evidence>
<name>S6A4B8_9SPIR</name>
<reference evidence="1 2" key="1">
    <citation type="journal article" date="2013" name="PLoS ONE">
        <title>Genome-Wide Relatedness of Treponema pedis, from Gingiva and Necrotic Skin Lesions of Pigs, with the Human Oral Pathogen Treponema denticola.</title>
        <authorList>
            <person name="Svartstrom O."/>
            <person name="Mushtaq M."/>
            <person name="Pringle M."/>
            <person name="Segerman B."/>
        </authorList>
    </citation>
    <scope>NUCLEOTIDE SEQUENCE [LARGE SCALE GENOMIC DNA]</scope>
    <source>
        <strain evidence="1">T A4</strain>
    </source>
</reference>
<dbReference type="Proteomes" id="UP000015620">
    <property type="component" value="Chromosome"/>
</dbReference>
<dbReference type="HOGENOM" id="CLU_2557284_0_0_12"/>